<feature type="domain" description="CheR-type methyltransferase" evidence="6">
    <location>
        <begin position="1"/>
        <end position="232"/>
    </location>
</feature>
<keyword evidence="3" id="KW-0949">S-adenosyl-L-methionine</keyword>
<name>A0AAN1RXK2_9BORD</name>
<keyword evidence="2" id="KW-0808">Transferase</keyword>
<dbReference type="Pfam" id="PF01739">
    <property type="entry name" value="CheR"/>
    <property type="match status" value="1"/>
</dbReference>
<evidence type="ECO:0000313" key="8">
    <source>
        <dbReference type="Proteomes" id="UP000282741"/>
    </source>
</evidence>
<dbReference type="InterPro" id="IPR011990">
    <property type="entry name" value="TPR-like_helical_dom_sf"/>
</dbReference>
<organism evidence="7 8">
    <name type="scientific">Bordetella hinzii</name>
    <dbReference type="NCBI Taxonomy" id="103855"/>
    <lineage>
        <taxon>Bacteria</taxon>
        <taxon>Pseudomonadati</taxon>
        <taxon>Pseudomonadota</taxon>
        <taxon>Betaproteobacteria</taxon>
        <taxon>Burkholderiales</taxon>
        <taxon>Alcaligenaceae</taxon>
        <taxon>Bordetella</taxon>
    </lineage>
</organism>
<keyword evidence="1" id="KW-0489">Methyltransferase</keyword>
<dbReference type="PRINTS" id="PR00996">
    <property type="entry name" value="CHERMTFRASE"/>
</dbReference>
<evidence type="ECO:0000256" key="3">
    <source>
        <dbReference type="ARBA" id="ARBA00022691"/>
    </source>
</evidence>
<sequence length="405" mass="43736">MSGADFSGLLKRRIGLDCASIGQAAVLRAVRLRMQAIGEKDEAGYWSYLQASEEEIRQLIEAVVVPETWFFRYPESLSALAQLALRRGGELRLLSLPCSTGEEPYSIAMALLDAGLPPSAFRIDAVDVSERALGQARIGRYGRNAFRGGEQAFRQRYFSSDGQLSRAVMDCVRFVHGNLFDAGLLSALPPYDFVFCRNLLIYFDSATQTRALAVLTRLVRRDGAIFVGPAEASLLTARGHPALPPSRAFAFAAAPSLAPPASAAPRTRLAPRPAPKPPTPPTPPTPVPAPARIAFPRLGAAADGESLREVAALADQGRLEEAWQASEAHLHRHGPSAQIWYLRGLVKDAAGQAGPAQEAYRKALYLDPAHRQALLQLAALLQAAGNQEEARRLRARASRGEAPHG</sequence>
<dbReference type="InterPro" id="IPR019734">
    <property type="entry name" value="TPR_rpt"/>
</dbReference>
<keyword evidence="4" id="KW-0802">TPR repeat</keyword>
<accession>A0AAN1RXK2</accession>
<dbReference type="InterPro" id="IPR029063">
    <property type="entry name" value="SAM-dependent_MTases_sf"/>
</dbReference>
<dbReference type="SMART" id="SM00138">
    <property type="entry name" value="MeTrc"/>
    <property type="match status" value="1"/>
</dbReference>
<dbReference type="SUPFAM" id="SSF48452">
    <property type="entry name" value="TPR-like"/>
    <property type="match status" value="1"/>
</dbReference>
<evidence type="ECO:0000256" key="5">
    <source>
        <dbReference type="SAM" id="MobiDB-lite"/>
    </source>
</evidence>
<reference evidence="8" key="1">
    <citation type="submission" date="2017-10" db="EMBL/GenBank/DDBJ databases">
        <title>Whole genome sequencing of various Bordetella species.</title>
        <authorList>
            <person name="Weigand M.R."/>
            <person name="Loparev V."/>
            <person name="Peng Y."/>
            <person name="Bowden K.E."/>
            <person name="Tondella M.L."/>
            <person name="Williams M.M."/>
        </authorList>
    </citation>
    <scope>NUCLEOTIDE SEQUENCE [LARGE SCALE GENOMIC DNA]</scope>
    <source>
        <strain evidence="8">H720</strain>
    </source>
</reference>
<feature type="compositionally biased region" description="Pro residues" evidence="5">
    <location>
        <begin position="272"/>
        <end position="289"/>
    </location>
</feature>
<dbReference type="InterPro" id="IPR050903">
    <property type="entry name" value="Bact_Chemotaxis_MeTrfase"/>
</dbReference>
<dbReference type="SUPFAM" id="SSF47757">
    <property type="entry name" value="Chemotaxis receptor methyltransferase CheR, N-terminal domain"/>
    <property type="match status" value="1"/>
</dbReference>
<feature type="repeat" description="TPR" evidence="4">
    <location>
        <begin position="337"/>
        <end position="370"/>
    </location>
</feature>
<dbReference type="PANTHER" id="PTHR24422:SF19">
    <property type="entry name" value="CHEMOTAXIS PROTEIN METHYLTRANSFERASE"/>
    <property type="match status" value="1"/>
</dbReference>
<dbReference type="Proteomes" id="UP000282741">
    <property type="component" value="Chromosome"/>
</dbReference>
<proteinExistence type="predicted"/>
<evidence type="ECO:0000313" key="7">
    <source>
        <dbReference type="EMBL" id="AZW17838.1"/>
    </source>
</evidence>
<evidence type="ECO:0000256" key="2">
    <source>
        <dbReference type="ARBA" id="ARBA00022679"/>
    </source>
</evidence>
<feature type="region of interest" description="Disordered" evidence="5">
    <location>
        <begin position="259"/>
        <end position="290"/>
    </location>
</feature>
<dbReference type="Gene3D" id="3.40.50.150">
    <property type="entry name" value="Vaccinia Virus protein VP39"/>
    <property type="match status" value="1"/>
</dbReference>
<dbReference type="PANTHER" id="PTHR24422">
    <property type="entry name" value="CHEMOTAXIS PROTEIN METHYLTRANSFERASE"/>
    <property type="match status" value="1"/>
</dbReference>
<dbReference type="InterPro" id="IPR000780">
    <property type="entry name" value="CheR_MeTrfase"/>
</dbReference>
<dbReference type="AlphaFoldDB" id="A0AAN1RXK2"/>
<dbReference type="EMBL" id="CP024172">
    <property type="protein sequence ID" value="AZW17838.1"/>
    <property type="molecule type" value="Genomic_DNA"/>
</dbReference>
<dbReference type="PROSITE" id="PS50123">
    <property type="entry name" value="CHER"/>
    <property type="match status" value="1"/>
</dbReference>
<gene>
    <name evidence="7" type="ORF">CS347_14245</name>
</gene>
<protein>
    <submittedName>
        <fullName evidence="7">Chemotaxis protein CheR</fullName>
    </submittedName>
</protein>
<evidence type="ECO:0000259" key="6">
    <source>
        <dbReference type="PROSITE" id="PS50123"/>
    </source>
</evidence>
<dbReference type="Gene3D" id="1.25.40.10">
    <property type="entry name" value="Tetratricopeptide repeat domain"/>
    <property type="match status" value="1"/>
</dbReference>
<evidence type="ECO:0000256" key="4">
    <source>
        <dbReference type="PROSITE-ProRule" id="PRU00339"/>
    </source>
</evidence>
<evidence type="ECO:0000256" key="1">
    <source>
        <dbReference type="ARBA" id="ARBA00022603"/>
    </source>
</evidence>
<feature type="compositionally biased region" description="Low complexity" evidence="5">
    <location>
        <begin position="259"/>
        <end position="271"/>
    </location>
</feature>
<dbReference type="SUPFAM" id="SSF53335">
    <property type="entry name" value="S-adenosyl-L-methionine-dependent methyltransferases"/>
    <property type="match status" value="1"/>
</dbReference>
<dbReference type="GO" id="GO:0008757">
    <property type="term" value="F:S-adenosylmethionine-dependent methyltransferase activity"/>
    <property type="evidence" value="ECO:0007669"/>
    <property type="project" value="InterPro"/>
</dbReference>
<dbReference type="PROSITE" id="PS50005">
    <property type="entry name" value="TPR"/>
    <property type="match status" value="1"/>
</dbReference>
<dbReference type="GO" id="GO:0032259">
    <property type="term" value="P:methylation"/>
    <property type="evidence" value="ECO:0007669"/>
    <property type="project" value="UniProtKB-KW"/>
</dbReference>
<dbReference type="RefSeq" id="WP_032971864.1">
    <property type="nucleotide sequence ID" value="NZ_CP012077.1"/>
</dbReference>
<dbReference type="InterPro" id="IPR022642">
    <property type="entry name" value="CheR_C"/>
</dbReference>